<proteinExistence type="predicted"/>
<feature type="transmembrane region" description="Helical" evidence="1">
    <location>
        <begin position="14"/>
        <end position="32"/>
    </location>
</feature>
<dbReference type="AlphaFoldDB" id="X0VPS7"/>
<evidence type="ECO:0000313" key="2">
    <source>
        <dbReference type="EMBL" id="GAG20394.1"/>
    </source>
</evidence>
<keyword evidence="1" id="KW-0472">Membrane</keyword>
<organism evidence="2">
    <name type="scientific">marine sediment metagenome</name>
    <dbReference type="NCBI Taxonomy" id="412755"/>
    <lineage>
        <taxon>unclassified sequences</taxon>
        <taxon>metagenomes</taxon>
        <taxon>ecological metagenomes</taxon>
    </lineage>
</organism>
<dbReference type="Pfam" id="PF00950">
    <property type="entry name" value="ABC-3"/>
    <property type="match status" value="1"/>
</dbReference>
<reference evidence="2" key="1">
    <citation type="journal article" date="2014" name="Front. Microbiol.">
        <title>High frequency of phylogenetically diverse reductive dehalogenase-homologous genes in deep subseafloor sedimentary metagenomes.</title>
        <authorList>
            <person name="Kawai M."/>
            <person name="Futagami T."/>
            <person name="Toyoda A."/>
            <person name="Takaki Y."/>
            <person name="Nishi S."/>
            <person name="Hori S."/>
            <person name="Arai W."/>
            <person name="Tsubouchi T."/>
            <person name="Morono Y."/>
            <person name="Uchiyama I."/>
            <person name="Ito T."/>
            <person name="Fujiyama A."/>
            <person name="Inagaki F."/>
            <person name="Takami H."/>
        </authorList>
    </citation>
    <scope>NUCLEOTIDE SEQUENCE</scope>
    <source>
        <strain evidence="2">Expedition CK06-06</strain>
    </source>
</reference>
<dbReference type="PANTHER" id="PTHR30477:SF0">
    <property type="entry name" value="METAL TRANSPORT SYSTEM MEMBRANE PROTEIN TM_0125-RELATED"/>
    <property type="match status" value="1"/>
</dbReference>
<keyword evidence="1" id="KW-1133">Transmembrane helix</keyword>
<sequence length="71" mass="7738">AAISRQFVSSLKKMMLLSILLSIVFVVSGLWLSYVLDLASGATIILFSGIMFLASLGISWWRRRSLSGTAS</sequence>
<evidence type="ECO:0000256" key="1">
    <source>
        <dbReference type="SAM" id="Phobius"/>
    </source>
</evidence>
<feature type="non-terminal residue" evidence="2">
    <location>
        <position position="1"/>
    </location>
</feature>
<accession>X0VPS7</accession>
<feature type="transmembrane region" description="Helical" evidence="1">
    <location>
        <begin position="38"/>
        <end position="61"/>
    </location>
</feature>
<dbReference type="GO" id="GO:0055085">
    <property type="term" value="P:transmembrane transport"/>
    <property type="evidence" value="ECO:0007669"/>
    <property type="project" value="InterPro"/>
</dbReference>
<dbReference type="GO" id="GO:0010043">
    <property type="term" value="P:response to zinc ion"/>
    <property type="evidence" value="ECO:0007669"/>
    <property type="project" value="TreeGrafter"/>
</dbReference>
<dbReference type="GO" id="GO:0043190">
    <property type="term" value="C:ATP-binding cassette (ABC) transporter complex"/>
    <property type="evidence" value="ECO:0007669"/>
    <property type="project" value="InterPro"/>
</dbReference>
<dbReference type="EMBL" id="BARS01030317">
    <property type="protein sequence ID" value="GAG20394.1"/>
    <property type="molecule type" value="Genomic_DNA"/>
</dbReference>
<dbReference type="InterPro" id="IPR001626">
    <property type="entry name" value="ABC_TroCD"/>
</dbReference>
<dbReference type="PANTHER" id="PTHR30477">
    <property type="entry name" value="ABC-TRANSPORTER METAL-BINDING PROTEIN"/>
    <property type="match status" value="1"/>
</dbReference>
<keyword evidence="1" id="KW-0812">Transmembrane</keyword>
<comment type="caution">
    <text evidence="2">The sequence shown here is derived from an EMBL/GenBank/DDBJ whole genome shotgun (WGS) entry which is preliminary data.</text>
</comment>
<gene>
    <name evidence="2" type="ORF">S01H1_47286</name>
</gene>
<protein>
    <submittedName>
        <fullName evidence="2">Uncharacterized protein</fullName>
    </submittedName>
</protein>
<name>X0VPS7_9ZZZZ</name>